<sequence>MNWPNTRASALGKPQLVQLMDGTEEETDAASLTDWRTEYGGVLNPRTGEIELPTQTFAPCPYPDCTECAEEASNGHR</sequence>
<accession>A0A7H0IE84</accession>
<organism evidence="1 2">
    <name type="scientific">Streptomyces roseirectus</name>
    <dbReference type="NCBI Taxonomy" id="2768066"/>
    <lineage>
        <taxon>Bacteria</taxon>
        <taxon>Bacillati</taxon>
        <taxon>Actinomycetota</taxon>
        <taxon>Actinomycetes</taxon>
        <taxon>Kitasatosporales</taxon>
        <taxon>Streptomycetaceae</taxon>
        <taxon>Streptomyces</taxon>
    </lineage>
</organism>
<gene>
    <name evidence="1" type="ORF">IAG44_17755</name>
</gene>
<dbReference type="RefSeq" id="WP_187748075.1">
    <property type="nucleotide sequence ID" value="NZ_CP060828.1"/>
</dbReference>
<dbReference type="EMBL" id="CP060828">
    <property type="protein sequence ID" value="QNP71100.1"/>
    <property type="molecule type" value="Genomic_DNA"/>
</dbReference>
<dbReference type="KEGG" id="sroi:IAG44_17755"/>
<dbReference type="Proteomes" id="UP000516052">
    <property type="component" value="Chromosome"/>
</dbReference>
<dbReference type="AlphaFoldDB" id="A0A7H0IE84"/>
<proteinExistence type="predicted"/>
<evidence type="ECO:0000313" key="2">
    <source>
        <dbReference type="Proteomes" id="UP000516052"/>
    </source>
</evidence>
<keyword evidence="2" id="KW-1185">Reference proteome</keyword>
<evidence type="ECO:0000313" key="1">
    <source>
        <dbReference type="EMBL" id="QNP71100.1"/>
    </source>
</evidence>
<name>A0A7H0IE84_9ACTN</name>
<reference evidence="1 2" key="1">
    <citation type="submission" date="2020-08" db="EMBL/GenBank/DDBJ databases">
        <title>A novel species.</title>
        <authorList>
            <person name="Gao J."/>
        </authorList>
    </citation>
    <scope>NUCLEOTIDE SEQUENCE [LARGE SCALE GENOMIC DNA]</scope>
    <source>
        <strain evidence="1 2">CRXT-G-22</strain>
    </source>
</reference>
<protein>
    <submittedName>
        <fullName evidence="1">Uncharacterized protein</fullName>
    </submittedName>
</protein>